<dbReference type="InterPro" id="IPR007140">
    <property type="entry name" value="DUF350"/>
</dbReference>
<feature type="transmembrane region" description="Helical" evidence="7">
    <location>
        <begin position="80"/>
        <end position="101"/>
    </location>
</feature>
<evidence type="ECO:0000313" key="9">
    <source>
        <dbReference type="Proteomes" id="UP000501534"/>
    </source>
</evidence>
<dbReference type="EMBL" id="CP053069">
    <property type="protein sequence ID" value="QJR12647.1"/>
    <property type="molecule type" value="Genomic_DNA"/>
</dbReference>
<feature type="transmembrane region" description="Helical" evidence="7">
    <location>
        <begin position="14"/>
        <end position="35"/>
    </location>
</feature>
<comment type="similarity">
    <text evidence="2">Belongs to the UPF0719 family.</text>
</comment>
<proteinExistence type="inferred from homology"/>
<keyword evidence="3" id="KW-1003">Cell membrane</keyword>
<sequence>MRHVLDSFAGFDNFLVYLAVSLVLLRAFVAIYIRVTPHPEFTLIREGNIAAAFSLSGAILGFVIPLGAAVRYSVNLVDMAIWGVIALVVQIAAFMVIRLLVPTVCDDITKGNSAQGFFLGSTALGVGILNASCMSF</sequence>
<reference evidence="8 9" key="1">
    <citation type="submission" date="2020-04" db="EMBL/GenBank/DDBJ databases">
        <title>Usitatibacter rugosus gen. nov., sp. nov. and Usitatibacter palustris sp. nov., novel members of Usitatibacteraceae fam. nov. within the order Nitrosomonadales isolated from soil.</title>
        <authorList>
            <person name="Huber K.J."/>
            <person name="Neumann-Schaal M."/>
            <person name="Geppert A."/>
            <person name="Luckner M."/>
            <person name="Wanner G."/>
            <person name="Overmann J."/>
        </authorList>
    </citation>
    <scope>NUCLEOTIDE SEQUENCE [LARGE SCALE GENOMIC DNA]</scope>
    <source>
        <strain evidence="8 9">0125_3</strain>
    </source>
</reference>
<keyword evidence="9" id="KW-1185">Reference proteome</keyword>
<keyword evidence="5 7" id="KW-1133">Transmembrane helix</keyword>
<comment type="subcellular location">
    <subcellularLocation>
        <location evidence="1">Cell membrane</location>
        <topology evidence="1">Multi-pass membrane protein</topology>
    </subcellularLocation>
</comment>
<dbReference type="Proteomes" id="UP000501534">
    <property type="component" value="Chromosome"/>
</dbReference>
<dbReference type="GO" id="GO:0005886">
    <property type="term" value="C:plasma membrane"/>
    <property type="evidence" value="ECO:0007669"/>
    <property type="project" value="UniProtKB-SubCell"/>
</dbReference>
<gene>
    <name evidence="8" type="ORF">DSM104443_03739</name>
</gene>
<evidence type="ECO:0000256" key="1">
    <source>
        <dbReference type="ARBA" id="ARBA00004651"/>
    </source>
</evidence>
<keyword evidence="6 7" id="KW-0472">Membrane</keyword>
<keyword evidence="4 7" id="KW-0812">Transmembrane</keyword>
<evidence type="ECO:0008006" key="10">
    <source>
        <dbReference type="Google" id="ProtNLM"/>
    </source>
</evidence>
<evidence type="ECO:0000313" key="8">
    <source>
        <dbReference type="EMBL" id="QJR12647.1"/>
    </source>
</evidence>
<evidence type="ECO:0000256" key="3">
    <source>
        <dbReference type="ARBA" id="ARBA00022475"/>
    </source>
</evidence>
<protein>
    <recommendedName>
        <fullName evidence="10">DUF350 domain-containing protein</fullName>
    </recommendedName>
</protein>
<evidence type="ECO:0000256" key="4">
    <source>
        <dbReference type="ARBA" id="ARBA00022692"/>
    </source>
</evidence>
<dbReference type="RefSeq" id="WP_171095024.1">
    <property type="nucleotide sequence ID" value="NZ_CP053069.1"/>
</dbReference>
<evidence type="ECO:0000256" key="5">
    <source>
        <dbReference type="ARBA" id="ARBA00022989"/>
    </source>
</evidence>
<dbReference type="Pfam" id="PF03994">
    <property type="entry name" value="DUF350"/>
    <property type="match status" value="1"/>
</dbReference>
<name>A0A6M4H429_9PROT</name>
<dbReference type="AlphaFoldDB" id="A0A6M4H429"/>
<accession>A0A6M4H429</accession>
<evidence type="ECO:0000256" key="7">
    <source>
        <dbReference type="SAM" id="Phobius"/>
    </source>
</evidence>
<evidence type="ECO:0000256" key="2">
    <source>
        <dbReference type="ARBA" id="ARBA00005779"/>
    </source>
</evidence>
<organism evidence="8 9">
    <name type="scientific">Usitatibacter rugosus</name>
    <dbReference type="NCBI Taxonomy" id="2732067"/>
    <lineage>
        <taxon>Bacteria</taxon>
        <taxon>Pseudomonadati</taxon>
        <taxon>Pseudomonadota</taxon>
        <taxon>Betaproteobacteria</taxon>
        <taxon>Nitrosomonadales</taxon>
        <taxon>Usitatibacteraceae</taxon>
        <taxon>Usitatibacter</taxon>
    </lineage>
</organism>
<dbReference type="PANTHER" id="PTHR40043">
    <property type="entry name" value="UPF0719 INNER MEMBRANE PROTEIN YJFL"/>
    <property type="match status" value="1"/>
</dbReference>
<dbReference type="KEGG" id="uru:DSM104443_03739"/>
<evidence type="ECO:0000256" key="6">
    <source>
        <dbReference type="ARBA" id="ARBA00023136"/>
    </source>
</evidence>
<feature type="transmembrane region" description="Helical" evidence="7">
    <location>
        <begin position="47"/>
        <end position="68"/>
    </location>
</feature>
<dbReference type="PANTHER" id="PTHR40043:SF1">
    <property type="entry name" value="UPF0719 INNER MEMBRANE PROTEIN YJFL"/>
    <property type="match status" value="1"/>
</dbReference>